<dbReference type="PANTHER" id="PTHR28595">
    <property type="entry name" value="39S RIBOSOMAL PROTEIN L54, MITOCHONDRIAL"/>
    <property type="match status" value="1"/>
</dbReference>
<gene>
    <name evidence="9" type="ORF">MAR_024773</name>
</gene>
<accession>A0ABY7DZQ7</accession>
<keyword evidence="2" id="KW-0809">Transit peptide</keyword>
<keyword evidence="3" id="KW-0689">Ribosomal protein</keyword>
<dbReference type="InterPro" id="IPR013870">
    <property type="entry name" value="Ribosomal_mL54"/>
</dbReference>
<dbReference type="Pfam" id="PF08561">
    <property type="entry name" value="Ribosomal_L37"/>
    <property type="match status" value="1"/>
</dbReference>
<feature type="chain" id="PRO_5047430419" description="Large ribosomal subunit protein mL54" evidence="8">
    <location>
        <begin position="29"/>
        <end position="297"/>
    </location>
</feature>
<keyword evidence="8" id="KW-0732">Signal</keyword>
<evidence type="ECO:0000313" key="9">
    <source>
        <dbReference type="EMBL" id="WAR00401.1"/>
    </source>
</evidence>
<evidence type="ECO:0000256" key="7">
    <source>
        <dbReference type="ARBA" id="ARBA00035179"/>
    </source>
</evidence>
<evidence type="ECO:0000313" key="10">
    <source>
        <dbReference type="Proteomes" id="UP001164746"/>
    </source>
</evidence>
<sequence length="297" mass="33124">MLVCNEHGRRNGRLVGLVIVHVPVIVQGAVSDVGTDWCECVLLILGGRTRVAGKLQLFDLVLELRYLFYHNTLLEVLCGRASTEDLSGALPSMHNPHLFKAGLGGGNKGEMCQPHPGWVGAPSKSGKKFEVETDADVLCTRLCGGNIYKEGEDPVLGKDEDYPEWLWKLKTERTFVPLEELDEEDPLYWRRLRKLAFRNNNKLKAKIMGKNGRLVALRTAFHLDVTCIQSSCVMTPSNSPQISPCVTSELNTINLNVIHNLFTKLHDWGLGLFPESPRLDIDAIRALDTETCLHPES</sequence>
<evidence type="ECO:0000256" key="5">
    <source>
        <dbReference type="ARBA" id="ARBA00023274"/>
    </source>
</evidence>
<feature type="signal peptide" evidence="8">
    <location>
        <begin position="1"/>
        <end position="28"/>
    </location>
</feature>
<evidence type="ECO:0000256" key="4">
    <source>
        <dbReference type="ARBA" id="ARBA00023128"/>
    </source>
</evidence>
<proteinExistence type="inferred from homology"/>
<evidence type="ECO:0000256" key="3">
    <source>
        <dbReference type="ARBA" id="ARBA00022980"/>
    </source>
</evidence>
<evidence type="ECO:0000256" key="2">
    <source>
        <dbReference type="ARBA" id="ARBA00022946"/>
    </source>
</evidence>
<evidence type="ECO:0000256" key="6">
    <source>
        <dbReference type="ARBA" id="ARBA00033752"/>
    </source>
</evidence>
<keyword evidence="10" id="KW-1185">Reference proteome</keyword>
<protein>
    <recommendedName>
        <fullName evidence="7">Large ribosomal subunit protein mL54</fullName>
    </recommendedName>
</protein>
<dbReference type="PANTHER" id="PTHR28595:SF1">
    <property type="entry name" value="LARGE RIBOSOMAL SUBUNIT PROTEIN ML54"/>
    <property type="match status" value="1"/>
</dbReference>
<comment type="subcellular location">
    <subcellularLocation>
        <location evidence="1">Mitochondrion</location>
    </subcellularLocation>
</comment>
<dbReference type="Proteomes" id="UP001164746">
    <property type="component" value="Chromosome 3"/>
</dbReference>
<comment type="similarity">
    <text evidence="6">Belongs to the mitochondrion-specific ribosomal protein mL54 family.</text>
</comment>
<dbReference type="EMBL" id="CP111014">
    <property type="protein sequence ID" value="WAR00401.1"/>
    <property type="molecule type" value="Genomic_DNA"/>
</dbReference>
<keyword evidence="5" id="KW-0687">Ribonucleoprotein</keyword>
<evidence type="ECO:0000256" key="1">
    <source>
        <dbReference type="ARBA" id="ARBA00004173"/>
    </source>
</evidence>
<reference evidence="9" key="1">
    <citation type="submission" date="2022-11" db="EMBL/GenBank/DDBJ databases">
        <title>Centuries of genome instability and evolution in soft-shell clam transmissible cancer (bioRxiv).</title>
        <authorList>
            <person name="Hart S.F.M."/>
            <person name="Yonemitsu M.A."/>
            <person name="Giersch R.M."/>
            <person name="Beal B.F."/>
            <person name="Arriagada G."/>
            <person name="Davis B.W."/>
            <person name="Ostrander E.A."/>
            <person name="Goff S.P."/>
            <person name="Metzger M.J."/>
        </authorList>
    </citation>
    <scope>NUCLEOTIDE SEQUENCE</scope>
    <source>
        <strain evidence="9">MELC-2E11</strain>
        <tissue evidence="9">Siphon/mantle</tissue>
    </source>
</reference>
<evidence type="ECO:0000256" key="8">
    <source>
        <dbReference type="SAM" id="SignalP"/>
    </source>
</evidence>
<organism evidence="9 10">
    <name type="scientific">Mya arenaria</name>
    <name type="common">Soft-shell clam</name>
    <dbReference type="NCBI Taxonomy" id="6604"/>
    <lineage>
        <taxon>Eukaryota</taxon>
        <taxon>Metazoa</taxon>
        <taxon>Spiralia</taxon>
        <taxon>Lophotrochozoa</taxon>
        <taxon>Mollusca</taxon>
        <taxon>Bivalvia</taxon>
        <taxon>Autobranchia</taxon>
        <taxon>Heteroconchia</taxon>
        <taxon>Euheterodonta</taxon>
        <taxon>Imparidentia</taxon>
        <taxon>Neoheterodontei</taxon>
        <taxon>Myida</taxon>
        <taxon>Myoidea</taxon>
        <taxon>Myidae</taxon>
        <taxon>Mya</taxon>
    </lineage>
</organism>
<keyword evidence="4" id="KW-0496">Mitochondrion</keyword>
<name>A0ABY7DZQ7_MYAAR</name>